<dbReference type="InterPro" id="IPR036390">
    <property type="entry name" value="WH_DNA-bd_sf"/>
</dbReference>
<dbReference type="PANTHER" id="PTHR30126:SF99">
    <property type="entry name" value="TRANSCRIPTIONAL REGULATOR LYSR FAMILY"/>
    <property type="match status" value="1"/>
</dbReference>
<dbReference type="PANTHER" id="PTHR30126">
    <property type="entry name" value="HTH-TYPE TRANSCRIPTIONAL REGULATOR"/>
    <property type="match status" value="1"/>
</dbReference>
<dbReference type="GO" id="GO:0003700">
    <property type="term" value="F:DNA-binding transcription factor activity"/>
    <property type="evidence" value="ECO:0007669"/>
    <property type="project" value="InterPro"/>
</dbReference>
<dbReference type="SUPFAM" id="SSF46785">
    <property type="entry name" value="Winged helix' DNA-binding domain"/>
    <property type="match status" value="1"/>
</dbReference>
<dbReference type="Proteomes" id="UP000244934">
    <property type="component" value="Unassembled WGS sequence"/>
</dbReference>
<sequence length="315" mass="36107">MFNAQYFKTFITLVETGSFTHTAHKLEMTQPGVSQHIRKLEHYLDKTLLRRHGRRFTLTEAGRRAYDYAIRLFAEHEQFRHGLDDESLSSGDCRVASPSSIGLMFYPFALGYQQVNTGLTINYNFAFNAEIVQDVLAGRHDLGIVTDITRHPDLEYELWHHEPLCLVVPADFRGNSINELLSLGFLNYFDGVNNASQVLRDNYPDEFRSISYFPQKGYTNDVAVVLDAVARGLGFTVVSRAVLETSPWQRQVQEVPLSVPVYESLYVLTRRGVELPRRYRQLLDEFREQRRNALYGYEAPADMYGYETPAEGGNA</sequence>
<keyword evidence="4" id="KW-0804">Transcription</keyword>
<dbReference type="InterPro" id="IPR005119">
    <property type="entry name" value="LysR_subst-bd"/>
</dbReference>
<organism evidence="6 7">
    <name type="scientific">Kushneria phyllosphaerae</name>
    <dbReference type="NCBI Taxonomy" id="2100822"/>
    <lineage>
        <taxon>Bacteria</taxon>
        <taxon>Pseudomonadati</taxon>
        <taxon>Pseudomonadota</taxon>
        <taxon>Gammaproteobacteria</taxon>
        <taxon>Oceanospirillales</taxon>
        <taxon>Halomonadaceae</taxon>
        <taxon>Kushneria</taxon>
    </lineage>
</organism>
<proteinExistence type="inferred from homology"/>
<dbReference type="RefSeq" id="WP_108843626.1">
    <property type="nucleotide sequence ID" value="NZ_ONZI01000004.1"/>
</dbReference>
<evidence type="ECO:0000256" key="4">
    <source>
        <dbReference type="ARBA" id="ARBA00023163"/>
    </source>
</evidence>
<protein>
    <submittedName>
        <fullName evidence="6">HTH-type transcriptional regulator CysL</fullName>
    </submittedName>
</protein>
<evidence type="ECO:0000256" key="1">
    <source>
        <dbReference type="ARBA" id="ARBA00009437"/>
    </source>
</evidence>
<dbReference type="PRINTS" id="PR00039">
    <property type="entry name" value="HTHLYSR"/>
</dbReference>
<evidence type="ECO:0000313" key="6">
    <source>
        <dbReference type="EMBL" id="SPJ34820.1"/>
    </source>
</evidence>
<comment type="similarity">
    <text evidence="1">Belongs to the LysR transcriptional regulatory family.</text>
</comment>
<dbReference type="OrthoDB" id="5289754at2"/>
<evidence type="ECO:0000313" key="7">
    <source>
        <dbReference type="Proteomes" id="UP000244934"/>
    </source>
</evidence>
<dbReference type="Pfam" id="PF03466">
    <property type="entry name" value="LysR_substrate"/>
    <property type="match status" value="1"/>
</dbReference>
<dbReference type="PROSITE" id="PS50931">
    <property type="entry name" value="HTH_LYSR"/>
    <property type="match status" value="1"/>
</dbReference>
<dbReference type="GO" id="GO:0000976">
    <property type="term" value="F:transcription cis-regulatory region binding"/>
    <property type="evidence" value="ECO:0007669"/>
    <property type="project" value="TreeGrafter"/>
</dbReference>
<evidence type="ECO:0000259" key="5">
    <source>
        <dbReference type="PROSITE" id="PS50931"/>
    </source>
</evidence>
<name>A0A2R8CPJ1_9GAMM</name>
<dbReference type="EMBL" id="ONZI01000004">
    <property type="protein sequence ID" value="SPJ34820.1"/>
    <property type="molecule type" value="Genomic_DNA"/>
</dbReference>
<dbReference type="Pfam" id="PF00126">
    <property type="entry name" value="HTH_1"/>
    <property type="match status" value="1"/>
</dbReference>
<gene>
    <name evidence="6" type="primary">cysL_2</name>
    <name evidence="6" type="ORF">KSP9073_02867</name>
</gene>
<dbReference type="InterPro" id="IPR000847">
    <property type="entry name" value="LysR_HTH_N"/>
</dbReference>
<evidence type="ECO:0000256" key="3">
    <source>
        <dbReference type="ARBA" id="ARBA00023125"/>
    </source>
</evidence>
<dbReference type="AlphaFoldDB" id="A0A2R8CPJ1"/>
<dbReference type="Gene3D" id="1.10.10.10">
    <property type="entry name" value="Winged helix-like DNA-binding domain superfamily/Winged helix DNA-binding domain"/>
    <property type="match status" value="1"/>
</dbReference>
<evidence type="ECO:0000256" key="2">
    <source>
        <dbReference type="ARBA" id="ARBA00023015"/>
    </source>
</evidence>
<feature type="domain" description="HTH lysR-type" evidence="5">
    <location>
        <begin position="2"/>
        <end position="59"/>
    </location>
</feature>
<reference evidence="7" key="1">
    <citation type="submission" date="2018-03" db="EMBL/GenBank/DDBJ databases">
        <authorList>
            <person name="Navarro De La Torre S."/>
        </authorList>
    </citation>
    <scope>NUCLEOTIDE SEQUENCE [LARGE SCALE GENOMIC DNA]</scope>
    <source>
        <strain evidence="7">EAod3</strain>
    </source>
</reference>
<dbReference type="SUPFAM" id="SSF53850">
    <property type="entry name" value="Periplasmic binding protein-like II"/>
    <property type="match status" value="1"/>
</dbReference>
<dbReference type="CDD" id="cd05466">
    <property type="entry name" value="PBP2_LTTR_substrate"/>
    <property type="match status" value="1"/>
</dbReference>
<keyword evidence="2" id="KW-0805">Transcription regulation</keyword>
<keyword evidence="3" id="KW-0238">DNA-binding</keyword>
<dbReference type="InterPro" id="IPR036388">
    <property type="entry name" value="WH-like_DNA-bd_sf"/>
</dbReference>
<accession>A0A2R8CPJ1</accession>
<dbReference type="FunFam" id="1.10.10.10:FF:000001">
    <property type="entry name" value="LysR family transcriptional regulator"/>
    <property type="match status" value="1"/>
</dbReference>
<keyword evidence="7" id="KW-1185">Reference proteome</keyword>
<dbReference type="Gene3D" id="3.40.190.290">
    <property type="match status" value="1"/>
</dbReference>